<comment type="pathway">
    <text evidence="1">Glycan metabolism; L-arabinan degradation.</text>
</comment>
<dbReference type="Proteomes" id="UP001500101">
    <property type="component" value="Unassembled WGS sequence"/>
</dbReference>
<dbReference type="CDD" id="cd18616">
    <property type="entry name" value="GH43_ABN-like"/>
    <property type="match status" value="1"/>
</dbReference>
<name>A0ABP7Z4K9_9SPHI</name>
<evidence type="ECO:0000256" key="1">
    <source>
        <dbReference type="ARBA" id="ARBA00004834"/>
    </source>
</evidence>
<evidence type="ECO:0000256" key="4">
    <source>
        <dbReference type="ARBA" id="ARBA00023295"/>
    </source>
</evidence>
<dbReference type="SUPFAM" id="SSF75005">
    <property type="entry name" value="Arabinanase/levansucrase/invertase"/>
    <property type="match status" value="1"/>
</dbReference>
<keyword evidence="7" id="KW-1185">Reference proteome</keyword>
<dbReference type="InterPro" id="IPR006710">
    <property type="entry name" value="Glyco_hydro_43"/>
</dbReference>
<protein>
    <recommendedName>
        <fullName evidence="8">Arabinan endo-1,5-alpha-L-arabinosidase</fullName>
    </recommendedName>
</protein>
<dbReference type="RefSeq" id="WP_344675783.1">
    <property type="nucleotide sequence ID" value="NZ_BAAAZI010000012.1"/>
</dbReference>
<keyword evidence="3 5" id="KW-0378">Hydrolase</keyword>
<evidence type="ECO:0008006" key="8">
    <source>
        <dbReference type="Google" id="ProtNLM"/>
    </source>
</evidence>
<reference evidence="7" key="1">
    <citation type="journal article" date="2019" name="Int. J. Syst. Evol. Microbiol.">
        <title>The Global Catalogue of Microorganisms (GCM) 10K type strain sequencing project: providing services to taxonomists for standard genome sequencing and annotation.</title>
        <authorList>
            <consortium name="The Broad Institute Genomics Platform"/>
            <consortium name="The Broad Institute Genome Sequencing Center for Infectious Disease"/>
            <person name="Wu L."/>
            <person name="Ma J."/>
        </authorList>
    </citation>
    <scope>NUCLEOTIDE SEQUENCE [LARGE SCALE GENOMIC DNA]</scope>
    <source>
        <strain evidence="7">JCM 16704</strain>
    </source>
</reference>
<dbReference type="InterPro" id="IPR050727">
    <property type="entry name" value="GH43_arabinanases"/>
</dbReference>
<dbReference type="PANTHER" id="PTHR43301">
    <property type="entry name" value="ARABINAN ENDO-1,5-ALPHA-L-ARABINOSIDASE"/>
    <property type="match status" value="1"/>
</dbReference>
<gene>
    <name evidence="6" type="ORF">GCM10022216_31840</name>
</gene>
<evidence type="ECO:0000256" key="5">
    <source>
        <dbReference type="RuleBase" id="RU361187"/>
    </source>
</evidence>
<organism evidence="6 7">
    <name type="scientific">Sphingobacterium kyonggiense</name>
    <dbReference type="NCBI Taxonomy" id="714075"/>
    <lineage>
        <taxon>Bacteria</taxon>
        <taxon>Pseudomonadati</taxon>
        <taxon>Bacteroidota</taxon>
        <taxon>Sphingobacteriia</taxon>
        <taxon>Sphingobacteriales</taxon>
        <taxon>Sphingobacteriaceae</taxon>
        <taxon>Sphingobacterium</taxon>
    </lineage>
</organism>
<dbReference type="EMBL" id="BAAAZI010000012">
    <property type="protein sequence ID" value="GAA4146642.1"/>
    <property type="molecule type" value="Genomic_DNA"/>
</dbReference>
<dbReference type="Gene3D" id="2.115.10.20">
    <property type="entry name" value="Glycosyl hydrolase domain, family 43"/>
    <property type="match status" value="1"/>
</dbReference>
<evidence type="ECO:0000313" key="6">
    <source>
        <dbReference type="EMBL" id="GAA4146642.1"/>
    </source>
</evidence>
<dbReference type="PANTHER" id="PTHR43301:SF3">
    <property type="entry name" value="ARABINAN ENDO-1,5-ALPHA-L-ARABINOSIDASE A-RELATED"/>
    <property type="match status" value="1"/>
</dbReference>
<evidence type="ECO:0000256" key="3">
    <source>
        <dbReference type="ARBA" id="ARBA00022801"/>
    </source>
</evidence>
<accession>A0ABP7Z4K9</accession>
<dbReference type="InterPro" id="IPR023296">
    <property type="entry name" value="Glyco_hydro_beta-prop_sf"/>
</dbReference>
<comment type="caution">
    <text evidence="6">The sequence shown here is derived from an EMBL/GenBank/DDBJ whole genome shotgun (WGS) entry which is preliminary data.</text>
</comment>
<keyword evidence="4 5" id="KW-0326">Glycosidase</keyword>
<evidence type="ECO:0000256" key="2">
    <source>
        <dbReference type="ARBA" id="ARBA00009865"/>
    </source>
</evidence>
<sequence length="362" mass="40474">MKTEQYDAPVWLISLCIPLIIFCASCAGINKTQQAATSSTTYFNNPVFATALADPTVIRDPKSKLFYAYGTQVNWGDDQGIRFVPILESIDMLNWKYVGSAFSDKPTWKKAGSIWAPDINLLNGRYYLYYSMSTWGDPNPGIGLAIADKPNGPFIDQGKLFDSKGIDVPNSIDPFFIQDNGKNYLFWGSFDHSNKQGTFAVELTKDGKSLKSKHKTKIAAGDFEAVTIYKKQDYYYFFGSKGSCCEGEKSQYHVLVARSKELLGPYLDKDAKDIRERGNGTLVLAGNSEIAGPGHTSAVVLDDKGKEWIYYHAIEKKQPRIGNKTNRRILFLDELQWIDGWPRIGPGTANLKPITKPTVITR</sequence>
<evidence type="ECO:0000313" key="7">
    <source>
        <dbReference type="Proteomes" id="UP001500101"/>
    </source>
</evidence>
<comment type="similarity">
    <text evidence="2 5">Belongs to the glycosyl hydrolase 43 family.</text>
</comment>
<dbReference type="Pfam" id="PF04616">
    <property type="entry name" value="Glyco_hydro_43"/>
    <property type="match status" value="1"/>
</dbReference>
<proteinExistence type="inferred from homology"/>